<dbReference type="InterPro" id="IPR036249">
    <property type="entry name" value="Thioredoxin-like_sf"/>
</dbReference>
<reference evidence="2 3" key="1">
    <citation type="submission" date="2018-10" db="EMBL/GenBank/DDBJ databases">
        <title>Transmission dynamics of multidrug resistant bacteria on intensive care unit surfaces.</title>
        <authorList>
            <person name="D'Souza A.W."/>
            <person name="Potter R.F."/>
            <person name="Wallace M."/>
            <person name="Shupe A."/>
            <person name="Patel S."/>
            <person name="Sun S."/>
            <person name="Gul D."/>
            <person name="Kwon J.H."/>
            <person name="Andleeb S."/>
            <person name="Burnham C.-A.D."/>
            <person name="Dantas G."/>
        </authorList>
    </citation>
    <scope>NUCLEOTIDE SEQUENCE [LARGE SCALE GENOMIC DNA]</scope>
    <source>
        <strain evidence="2 3">PX_177</strain>
    </source>
</reference>
<dbReference type="Proteomes" id="UP000276506">
    <property type="component" value="Unassembled WGS sequence"/>
</dbReference>
<evidence type="ECO:0000256" key="1">
    <source>
        <dbReference type="SAM" id="MobiDB-lite"/>
    </source>
</evidence>
<sequence>MAPRPLPIRAPEVYTATHKVVSEQDWLAAHSAHLQEEKQLTRQRDALSEKRRQLPWRRLAQDYRFHDASGAVRLSELFEGRSQLVIKHFMFGPDWTEGCVGCSFEADHIGGALLHLLQHDVSFAAISRAPFDRLEAFRQRMGWQFRWLSSAGSTFNRDFHVSFDAEDVVEGKVFYNYAWQPFVCEELSGFSVFYRDPQGDIFHTFSAYGRGAEELLGTYVLLDMTPNGRNETGPQHNLTDWVRLHDRYDSDDRVAPTGRSEPAGCCHEQRR</sequence>
<dbReference type="AlphaFoldDB" id="A0A427E1G5"/>
<feature type="region of interest" description="Disordered" evidence="1">
    <location>
        <begin position="252"/>
        <end position="271"/>
    </location>
</feature>
<dbReference type="RefSeq" id="WP_125877784.1">
    <property type="nucleotide sequence ID" value="NZ_RHQL01000008.1"/>
</dbReference>
<dbReference type="Gene3D" id="3.40.30.10">
    <property type="entry name" value="Glutaredoxin"/>
    <property type="match status" value="1"/>
</dbReference>
<proteinExistence type="predicted"/>
<gene>
    <name evidence="2" type="ORF">EGJ28_14700</name>
</gene>
<accession>A0A427E1G5</accession>
<dbReference type="InterPro" id="IPR010296">
    <property type="entry name" value="DUF899_thioredox"/>
</dbReference>
<organism evidence="2 3">
    <name type="scientific">Stutzerimonas xanthomarina</name>
    <dbReference type="NCBI Taxonomy" id="271420"/>
    <lineage>
        <taxon>Bacteria</taxon>
        <taxon>Pseudomonadati</taxon>
        <taxon>Pseudomonadota</taxon>
        <taxon>Gammaproteobacteria</taxon>
        <taxon>Pseudomonadales</taxon>
        <taxon>Pseudomonadaceae</taxon>
        <taxon>Stutzerimonas</taxon>
    </lineage>
</organism>
<evidence type="ECO:0000313" key="2">
    <source>
        <dbReference type="EMBL" id="RRV10024.1"/>
    </source>
</evidence>
<evidence type="ECO:0000313" key="3">
    <source>
        <dbReference type="Proteomes" id="UP000276506"/>
    </source>
</evidence>
<dbReference type="EMBL" id="RHQL01000008">
    <property type="protein sequence ID" value="RRV10024.1"/>
    <property type="molecule type" value="Genomic_DNA"/>
</dbReference>
<dbReference type="Pfam" id="PF05988">
    <property type="entry name" value="DUF899"/>
    <property type="match status" value="1"/>
</dbReference>
<protein>
    <submittedName>
        <fullName evidence="2">DUF899 domain-containing protein</fullName>
    </submittedName>
</protein>
<dbReference type="SUPFAM" id="SSF52833">
    <property type="entry name" value="Thioredoxin-like"/>
    <property type="match status" value="1"/>
</dbReference>
<name>A0A427E1G5_9GAMM</name>
<comment type="caution">
    <text evidence="2">The sequence shown here is derived from an EMBL/GenBank/DDBJ whole genome shotgun (WGS) entry which is preliminary data.</text>
</comment>